<dbReference type="PANTHER" id="PTHR31932:SF2">
    <property type="entry name" value="TUBULIN POLYGLUTAMYLASE COMPLEX SUBUNIT 1"/>
    <property type="match status" value="1"/>
</dbReference>
<dbReference type="CDD" id="cd22959">
    <property type="entry name" value="DD_C11orf49"/>
    <property type="match status" value="1"/>
</dbReference>
<dbReference type="Proteomes" id="UP001515480">
    <property type="component" value="Unassembled WGS sequence"/>
</dbReference>
<dbReference type="AlphaFoldDB" id="A0AB34JFT8"/>
<protein>
    <recommendedName>
        <fullName evidence="1">Tubulin polyglutamylase complex subunit 1-like C-terminal domain-containing protein</fullName>
    </recommendedName>
</protein>
<feature type="domain" description="Tubulin polyglutamylase complex subunit 1-like C-terminal" evidence="1">
    <location>
        <begin position="71"/>
        <end position="183"/>
    </location>
</feature>
<gene>
    <name evidence="2" type="ORF">AB1Y20_023567</name>
</gene>
<dbReference type="SUPFAM" id="SSF47391">
    <property type="entry name" value="Dimerization-anchoring domain of cAMP-dependent PK regulatory subunit"/>
    <property type="match status" value="1"/>
</dbReference>
<proteinExistence type="predicted"/>
<organism evidence="2 3">
    <name type="scientific">Prymnesium parvum</name>
    <name type="common">Toxic golden alga</name>
    <dbReference type="NCBI Taxonomy" id="97485"/>
    <lineage>
        <taxon>Eukaryota</taxon>
        <taxon>Haptista</taxon>
        <taxon>Haptophyta</taxon>
        <taxon>Prymnesiophyceae</taxon>
        <taxon>Prymnesiales</taxon>
        <taxon>Prymnesiaceae</taxon>
        <taxon>Prymnesium</taxon>
    </lineage>
</organism>
<dbReference type="InterPro" id="IPR039235">
    <property type="entry name" value="TPGS1"/>
</dbReference>
<evidence type="ECO:0000259" key="1">
    <source>
        <dbReference type="Pfam" id="PF24480"/>
    </source>
</evidence>
<dbReference type="PANTHER" id="PTHR31932">
    <property type="entry name" value="TUBULIN POLYGLUTAMYLASE COMPLEX SUBUNIT 1"/>
    <property type="match status" value="1"/>
</dbReference>
<evidence type="ECO:0000313" key="2">
    <source>
        <dbReference type="EMBL" id="KAL1520092.1"/>
    </source>
</evidence>
<dbReference type="Gene3D" id="1.20.890.10">
    <property type="entry name" value="cAMP-dependent protein kinase regulatory subunit, dimerization-anchoring domain"/>
    <property type="match status" value="1"/>
</dbReference>
<sequence>MSPPPPRPLDLCSPPPVPVVPVPARMDAEEYLDRGGVTAYLKDVVTLLLENQPANPIAFLAQYFRQVTQGSTPLLRAYRYIRLAEPEQDSFGDNLVSAFDSLAAGQSVEGVAGEDLVRLLRLLGADSALDISRALLALVDKTEGDHLCFSEFAVAVRACLQYNRFFRHAETLFTTCQQRSGAMPRWCLELTQQELGGAGSANLEREVQREVERWGQRAGEASVTRGEFLRALFTASTNGHANAGAAVDLCQVVTTRQAAADVFADATDAALGSRAAQG</sequence>
<comment type="caution">
    <text evidence="2">The sequence shown here is derived from an EMBL/GenBank/DDBJ whole genome shotgun (WGS) entry which is preliminary data.</text>
</comment>
<name>A0AB34JFT8_PRYPA</name>
<dbReference type="EMBL" id="JBGBPQ010000009">
    <property type="protein sequence ID" value="KAL1520092.1"/>
    <property type="molecule type" value="Genomic_DNA"/>
</dbReference>
<dbReference type="InterPro" id="IPR057632">
    <property type="entry name" value="TPGS1_C"/>
</dbReference>
<dbReference type="GO" id="GO:0008017">
    <property type="term" value="F:microtubule binding"/>
    <property type="evidence" value="ECO:0007669"/>
    <property type="project" value="TreeGrafter"/>
</dbReference>
<keyword evidence="3" id="KW-1185">Reference proteome</keyword>
<dbReference type="Pfam" id="PF24480">
    <property type="entry name" value="TPGS1_C"/>
    <property type="match status" value="1"/>
</dbReference>
<evidence type="ECO:0000313" key="3">
    <source>
        <dbReference type="Proteomes" id="UP001515480"/>
    </source>
</evidence>
<reference evidence="2 3" key="1">
    <citation type="journal article" date="2024" name="Science">
        <title>Giant polyketide synthase enzymes in the biosynthesis of giant marine polyether toxins.</title>
        <authorList>
            <person name="Fallon T.R."/>
            <person name="Shende V.V."/>
            <person name="Wierzbicki I.H."/>
            <person name="Pendleton A.L."/>
            <person name="Watervoot N.F."/>
            <person name="Auber R.P."/>
            <person name="Gonzalez D.J."/>
            <person name="Wisecaver J.H."/>
            <person name="Moore B.S."/>
        </authorList>
    </citation>
    <scope>NUCLEOTIDE SEQUENCE [LARGE SCALE GENOMIC DNA]</scope>
    <source>
        <strain evidence="2 3">12B1</strain>
    </source>
</reference>
<accession>A0AB34JFT8</accession>